<comment type="caution">
    <text evidence="1">The sequence shown here is derived from an EMBL/GenBank/DDBJ whole genome shotgun (WGS) entry which is preliminary data.</text>
</comment>
<keyword evidence="2" id="KW-1185">Reference proteome</keyword>
<name>A0AAD5YJ55_9AGAR</name>
<dbReference type="EMBL" id="JANIEX010002020">
    <property type="protein sequence ID" value="KAJ3552678.1"/>
    <property type="molecule type" value="Genomic_DNA"/>
</dbReference>
<gene>
    <name evidence="1" type="ORF">NP233_g12822</name>
</gene>
<accession>A0AAD5YJ55</accession>
<organism evidence="1 2">
    <name type="scientific">Leucocoprinus birnbaumii</name>
    <dbReference type="NCBI Taxonomy" id="56174"/>
    <lineage>
        <taxon>Eukaryota</taxon>
        <taxon>Fungi</taxon>
        <taxon>Dikarya</taxon>
        <taxon>Basidiomycota</taxon>
        <taxon>Agaricomycotina</taxon>
        <taxon>Agaricomycetes</taxon>
        <taxon>Agaricomycetidae</taxon>
        <taxon>Agaricales</taxon>
        <taxon>Agaricineae</taxon>
        <taxon>Agaricaceae</taxon>
        <taxon>Leucocoprinus</taxon>
    </lineage>
</organism>
<proteinExistence type="predicted"/>
<dbReference type="Proteomes" id="UP001213000">
    <property type="component" value="Unassembled WGS sequence"/>
</dbReference>
<evidence type="ECO:0000313" key="2">
    <source>
        <dbReference type="Proteomes" id="UP001213000"/>
    </source>
</evidence>
<evidence type="ECO:0000313" key="1">
    <source>
        <dbReference type="EMBL" id="KAJ3552678.1"/>
    </source>
</evidence>
<dbReference type="AlphaFoldDB" id="A0AAD5YJ55"/>
<protein>
    <submittedName>
        <fullName evidence="1">Uncharacterized protein</fullName>
    </submittedName>
</protein>
<sequence>MIRFGSDEPEEEPKYEELAKDSDLEPWAFSRKHIAKALKLSCSPPPGDETTDLRLVNIIAVRRIRTVSFISHFHSIPVMSFITGTGAVCAYPELIFRMRGVINERQSNASTEKFTNCLNEYRSRGFDMAMTFGRE</sequence>
<reference evidence="1" key="1">
    <citation type="submission" date="2022-07" db="EMBL/GenBank/DDBJ databases">
        <title>Genome Sequence of Leucocoprinus birnbaumii.</title>
        <authorList>
            <person name="Buettner E."/>
        </authorList>
    </citation>
    <scope>NUCLEOTIDE SEQUENCE</scope>
    <source>
        <strain evidence="1">VT141</strain>
    </source>
</reference>